<evidence type="ECO:0000313" key="1">
    <source>
        <dbReference type="EMBL" id="JAE27236.1"/>
    </source>
</evidence>
<dbReference type="AlphaFoldDB" id="A0A0A9GXA7"/>
<dbReference type="EMBL" id="GBRH01170660">
    <property type="protein sequence ID" value="JAE27236.1"/>
    <property type="molecule type" value="Transcribed_RNA"/>
</dbReference>
<organism evidence="1">
    <name type="scientific">Arundo donax</name>
    <name type="common">Giant reed</name>
    <name type="synonym">Donax arundinaceus</name>
    <dbReference type="NCBI Taxonomy" id="35708"/>
    <lineage>
        <taxon>Eukaryota</taxon>
        <taxon>Viridiplantae</taxon>
        <taxon>Streptophyta</taxon>
        <taxon>Embryophyta</taxon>
        <taxon>Tracheophyta</taxon>
        <taxon>Spermatophyta</taxon>
        <taxon>Magnoliopsida</taxon>
        <taxon>Liliopsida</taxon>
        <taxon>Poales</taxon>
        <taxon>Poaceae</taxon>
        <taxon>PACMAD clade</taxon>
        <taxon>Arundinoideae</taxon>
        <taxon>Arundineae</taxon>
        <taxon>Arundo</taxon>
    </lineage>
</organism>
<sequence length="38" mass="4122">MHKILERCGGDISSLGTLAGRTVTVRAIEQNKAKLLIQ</sequence>
<reference evidence="1" key="2">
    <citation type="journal article" date="2015" name="Data Brief">
        <title>Shoot transcriptome of the giant reed, Arundo donax.</title>
        <authorList>
            <person name="Barrero R.A."/>
            <person name="Guerrero F.D."/>
            <person name="Moolhuijzen P."/>
            <person name="Goolsby J.A."/>
            <person name="Tidwell J."/>
            <person name="Bellgard S.E."/>
            <person name="Bellgard M.I."/>
        </authorList>
    </citation>
    <scope>NUCLEOTIDE SEQUENCE</scope>
    <source>
        <tissue evidence="1">Shoot tissue taken approximately 20 cm above the soil surface</tissue>
    </source>
</reference>
<protein>
    <submittedName>
        <fullName evidence="1">Uncharacterized protein</fullName>
    </submittedName>
</protein>
<accession>A0A0A9GXA7</accession>
<proteinExistence type="predicted"/>
<name>A0A0A9GXA7_ARUDO</name>
<reference evidence="1" key="1">
    <citation type="submission" date="2014-09" db="EMBL/GenBank/DDBJ databases">
        <authorList>
            <person name="Magalhaes I.L.F."/>
            <person name="Oliveira U."/>
            <person name="Santos F.R."/>
            <person name="Vidigal T.H.D.A."/>
            <person name="Brescovit A.D."/>
            <person name="Santos A.J."/>
        </authorList>
    </citation>
    <scope>NUCLEOTIDE SEQUENCE</scope>
    <source>
        <tissue evidence="1">Shoot tissue taken approximately 20 cm above the soil surface</tissue>
    </source>
</reference>